<dbReference type="OrthoDB" id="10254665at2759"/>
<comment type="caution">
    <text evidence="8">The sequence shown here is derived from an EMBL/GenBank/DDBJ whole genome shotgun (WGS) entry which is preliminary data.</text>
</comment>
<comment type="similarity">
    <text evidence="2">Belongs to the TRM6/GCD10 family.</text>
</comment>
<proteinExistence type="inferred from homology"/>
<evidence type="ECO:0000256" key="5">
    <source>
        <dbReference type="ARBA" id="ARBA00023242"/>
    </source>
</evidence>
<dbReference type="InterPro" id="IPR017423">
    <property type="entry name" value="TRM6"/>
</dbReference>
<dbReference type="AlphaFoldDB" id="A0A8H3I733"/>
<dbReference type="GO" id="GO:0030488">
    <property type="term" value="P:tRNA methylation"/>
    <property type="evidence" value="ECO:0007669"/>
    <property type="project" value="InterPro"/>
</dbReference>
<protein>
    <recommendedName>
        <fullName evidence="3">tRNA (adenine(58)-N(1))-methyltransferase non-catalytic subunit TRM6</fullName>
    </recommendedName>
    <alternativeName>
        <fullName evidence="6">tRNA(m1A58)-methyltransferase subunit TRM6</fullName>
    </alternativeName>
</protein>
<evidence type="ECO:0000313" key="9">
    <source>
        <dbReference type="Proteomes" id="UP000664169"/>
    </source>
</evidence>
<evidence type="ECO:0000256" key="6">
    <source>
        <dbReference type="ARBA" id="ARBA00032319"/>
    </source>
</evidence>
<evidence type="ECO:0000256" key="3">
    <source>
        <dbReference type="ARBA" id="ARBA00021704"/>
    </source>
</evidence>
<keyword evidence="4" id="KW-0819">tRNA processing</keyword>
<name>A0A8H3I733_9LECA</name>
<dbReference type="PANTHER" id="PTHR12945:SF0">
    <property type="entry name" value="TRNA (ADENINE(58)-N(1))-METHYLTRANSFERASE NON-CATALYTIC SUBUNIT TRM6"/>
    <property type="match status" value="1"/>
</dbReference>
<evidence type="ECO:0000256" key="4">
    <source>
        <dbReference type="ARBA" id="ARBA00022694"/>
    </source>
</evidence>
<accession>A0A8H3I733</accession>
<evidence type="ECO:0000313" key="8">
    <source>
        <dbReference type="EMBL" id="CAF9909850.1"/>
    </source>
</evidence>
<dbReference type="Pfam" id="PF04189">
    <property type="entry name" value="Gcd10p"/>
    <property type="match status" value="1"/>
</dbReference>
<evidence type="ECO:0000256" key="1">
    <source>
        <dbReference type="ARBA" id="ARBA00004123"/>
    </source>
</evidence>
<dbReference type="Proteomes" id="UP000664169">
    <property type="component" value="Unassembled WGS sequence"/>
</dbReference>
<keyword evidence="5" id="KW-0539">Nucleus</keyword>
<comment type="subcellular location">
    <subcellularLocation>
        <location evidence="1">Nucleus</location>
    </subcellularLocation>
</comment>
<evidence type="ECO:0000256" key="7">
    <source>
        <dbReference type="SAM" id="MobiDB-lite"/>
    </source>
</evidence>
<keyword evidence="9" id="KW-1185">Reference proteome</keyword>
<sequence>MDELIRSGSYVALQLPSELLKVVEIQPNITISLGKFGAFQTNNLIGRPFHVTYEIVDKPSRDGGSNLRPVPAAELHELGIGDTTTPDEAVIGNDGVDFEVVDTEGKVVMRTNQFINEDGANQILTLEDIEALKKADNSAGKDVIAKILESHTSLDKKTAFSLAKYTLRKSRKYMKRFTVLPIDVPVIVKWVMDGKDAPRIMEMREETLSLVTSWSNVHWGGAHGNESCNGLGQTDHNRWLVVDEISGLLVAAMAEQMGILHSRPRDSMSLSEDVLRNVAATEINGISESHEESGRTKESDPIRIQQARIHRQELFMSGTTNTITLVHQNAQPNLSLLTYFGYNTSDPDMNHPLYTNLKEISFLQLLHPEEDYGYLEPAESTPEQLKEMKSRQKSAYYRKRRRWQRTKAIVEETRAGGFAGLAVASAMTPASILHTLVPLLRGGAQIVVYSPTVEPLTEIVDCYSKARRSAFALAENPVVPCEEYPVDPRLLIGVSLHTARSRPWQVLPGRTHPKMSGRGGSEGYVFVGTKVYPAEGTIEARGFRKRRKLDVSTNGTQHGSPALQSELPHTESQSEVDMEVDKEVVSLIDNAQSTVGD</sequence>
<dbReference type="GO" id="GO:0031515">
    <property type="term" value="C:tRNA (m1A) methyltransferase complex"/>
    <property type="evidence" value="ECO:0007669"/>
    <property type="project" value="InterPro"/>
</dbReference>
<reference evidence="8" key="1">
    <citation type="submission" date="2021-03" db="EMBL/GenBank/DDBJ databases">
        <authorList>
            <person name="Tagirdzhanova G."/>
        </authorList>
    </citation>
    <scope>NUCLEOTIDE SEQUENCE</scope>
</reference>
<dbReference type="GO" id="GO:0005634">
    <property type="term" value="C:nucleus"/>
    <property type="evidence" value="ECO:0007669"/>
    <property type="project" value="UniProtKB-SubCell"/>
</dbReference>
<dbReference type="PANTHER" id="PTHR12945">
    <property type="entry name" value="TRANSLATION INITIATION FACTOR EIF3-RELATED"/>
    <property type="match status" value="1"/>
</dbReference>
<gene>
    <name evidence="8" type="ORF">GOMPHAMPRED_006883</name>
</gene>
<organism evidence="8 9">
    <name type="scientific">Gomphillus americanus</name>
    <dbReference type="NCBI Taxonomy" id="1940652"/>
    <lineage>
        <taxon>Eukaryota</taxon>
        <taxon>Fungi</taxon>
        <taxon>Dikarya</taxon>
        <taxon>Ascomycota</taxon>
        <taxon>Pezizomycotina</taxon>
        <taxon>Lecanoromycetes</taxon>
        <taxon>OSLEUM clade</taxon>
        <taxon>Ostropomycetidae</taxon>
        <taxon>Ostropales</taxon>
        <taxon>Graphidaceae</taxon>
        <taxon>Gomphilloideae</taxon>
        <taxon>Gomphillus</taxon>
    </lineage>
</organism>
<dbReference type="EMBL" id="CAJPDQ010000005">
    <property type="protein sequence ID" value="CAF9909850.1"/>
    <property type="molecule type" value="Genomic_DNA"/>
</dbReference>
<evidence type="ECO:0000256" key="2">
    <source>
        <dbReference type="ARBA" id="ARBA00008320"/>
    </source>
</evidence>
<feature type="compositionally biased region" description="Polar residues" evidence="7">
    <location>
        <begin position="551"/>
        <end position="563"/>
    </location>
</feature>
<feature type="region of interest" description="Disordered" evidence="7">
    <location>
        <begin position="551"/>
        <end position="578"/>
    </location>
</feature>